<evidence type="ECO:0000256" key="4">
    <source>
        <dbReference type="ARBA" id="ARBA00022692"/>
    </source>
</evidence>
<dbReference type="Gene3D" id="2.70.150.10">
    <property type="entry name" value="Calcium-transporting ATPase, cytoplasmic transduction domain A"/>
    <property type="match status" value="1"/>
</dbReference>
<protein>
    <recommendedName>
        <fullName evidence="14">Cation-transporting ATPase</fullName>
        <ecNumber evidence="14">7.2.2.-</ecNumber>
    </recommendedName>
</protein>
<dbReference type="PANTHER" id="PTHR45630:SF8">
    <property type="entry name" value="CATION-TRANSPORTING ATPASE"/>
    <property type="match status" value="1"/>
</dbReference>
<dbReference type="Gene3D" id="3.40.50.1000">
    <property type="entry name" value="HAD superfamily/HAD-like"/>
    <property type="match status" value="1"/>
</dbReference>
<dbReference type="InterPro" id="IPR036412">
    <property type="entry name" value="HAD-like_sf"/>
</dbReference>
<dbReference type="InterPro" id="IPR023299">
    <property type="entry name" value="ATPase_P-typ_cyto_dom_N"/>
</dbReference>
<dbReference type="InterPro" id="IPR001757">
    <property type="entry name" value="P_typ_ATPase"/>
</dbReference>
<dbReference type="GO" id="GO:0015662">
    <property type="term" value="F:P-type ion transporter activity"/>
    <property type="evidence" value="ECO:0007669"/>
    <property type="project" value="InterPro"/>
</dbReference>
<dbReference type="GO" id="GO:0046872">
    <property type="term" value="F:metal ion binding"/>
    <property type="evidence" value="ECO:0007669"/>
    <property type="project" value="UniProtKB-UniRule"/>
</dbReference>
<evidence type="ECO:0000259" key="17">
    <source>
        <dbReference type="Pfam" id="PF00689"/>
    </source>
</evidence>
<dbReference type="SUPFAM" id="SSF81660">
    <property type="entry name" value="Metal cation-transporting ATPase, ATP-binding domain N"/>
    <property type="match status" value="1"/>
</dbReference>
<keyword evidence="7" id="KW-0967">Endosome</keyword>
<evidence type="ECO:0000256" key="9">
    <source>
        <dbReference type="ARBA" id="ARBA00022842"/>
    </source>
</evidence>
<accession>A0AA36F8U2</accession>
<dbReference type="FunFam" id="3.40.50.1000:FF:000045">
    <property type="entry name" value="Cation-transporting ATPase"/>
    <property type="match status" value="1"/>
</dbReference>
<evidence type="ECO:0000256" key="8">
    <source>
        <dbReference type="ARBA" id="ARBA00022840"/>
    </source>
</evidence>
<evidence type="ECO:0000259" key="16">
    <source>
        <dbReference type="Pfam" id="PF00122"/>
    </source>
</evidence>
<evidence type="ECO:0000256" key="5">
    <source>
        <dbReference type="ARBA" id="ARBA00022723"/>
    </source>
</evidence>
<dbReference type="PANTHER" id="PTHR45630">
    <property type="entry name" value="CATION-TRANSPORTING ATPASE-RELATED"/>
    <property type="match status" value="1"/>
</dbReference>
<keyword evidence="8 14" id="KW-0067">ATP-binding</keyword>
<evidence type="ECO:0000256" key="14">
    <source>
        <dbReference type="RuleBase" id="RU362082"/>
    </source>
</evidence>
<name>A0AA36F8U2_OCTVU</name>
<dbReference type="Pfam" id="PF13246">
    <property type="entry name" value="Cation_ATPase"/>
    <property type="match status" value="1"/>
</dbReference>
<dbReference type="InterPro" id="IPR044492">
    <property type="entry name" value="P_typ_ATPase_HD_dom"/>
</dbReference>
<evidence type="ECO:0000313" key="20">
    <source>
        <dbReference type="EMBL" id="CAI9728494.1"/>
    </source>
</evidence>
<dbReference type="EC" id="7.2.2.-" evidence="14"/>
<reference evidence="20" key="1">
    <citation type="submission" date="2023-08" db="EMBL/GenBank/DDBJ databases">
        <authorList>
            <person name="Alioto T."/>
            <person name="Alioto T."/>
            <person name="Gomez Garrido J."/>
        </authorList>
    </citation>
    <scope>NUCLEOTIDE SEQUENCE</scope>
</reference>
<keyword evidence="11 14" id="KW-1133">Transmembrane helix</keyword>
<feature type="transmembrane region" description="Helical" evidence="14">
    <location>
        <begin position="211"/>
        <end position="233"/>
    </location>
</feature>
<dbReference type="SFLD" id="SFLDF00027">
    <property type="entry name" value="p-type_atpase"/>
    <property type="match status" value="1"/>
</dbReference>
<dbReference type="GO" id="GO:0015203">
    <property type="term" value="F:polyamine transmembrane transporter activity"/>
    <property type="evidence" value="ECO:0007669"/>
    <property type="project" value="TreeGrafter"/>
</dbReference>
<dbReference type="GO" id="GO:0031902">
    <property type="term" value="C:late endosome membrane"/>
    <property type="evidence" value="ECO:0007669"/>
    <property type="project" value="UniProtKB-SubCell"/>
</dbReference>
<evidence type="ECO:0000259" key="19">
    <source>
        <dbReference type="Pfam" id="PF12409"/>
    </source>
</evidence>
<dbReference type="SUPFAM" id="SSF81665">
    <property type="entry name" value="Calcium ATPase, transmembrane domain M"/>
    <property type="match status" value="1"/>
</dbReference>
<dbReference type="InterPro" id="IPR023214">
    <property type="entry name" value="HAD_sf"/>
</dbReference>
<evidence type="ECO:0000256" key="7">
    <source>
        <dbReference type="ARBA" id="ARBA00022753"/>
    </source>
</evidence>
<dbReference type="GO" id="GO:0005524">
    <property type="term" value="F:ATP binding"/>
    <property type="evidence" value="ECO:0007669"/>
    <property type="project" value="UniProtKB-UniRule"/>
</dbReference>
<evidence type="ECO:0000256" key="3">
    <source>
        <dbReference type="ARBA" id="ARBA00022553"/>
    </source>
</evidence>
<dbReference type="InterPro" id="IPR006068">
    <property type="entry name" value="ATPase_P-typ_cation-transptr_C"/>
</dbReference>
<feature type="domain" description="P5B-type ATPase N-terminal" evidence="19">
    <location>
        <begin position="30"/>
        <end position="160"/>
    </location>
</feature>
<dbReference type="NCBIfam" id="TIGR01494">
    <property type="entry name" value="ATPase_P-type"/>
    <property type="match status" value="2"/>
</dbReference>
<dbReference type="SFLD" id="SFLDG00002">
    <property type="entry name" value="C1.7:_P-type_atpase_like"/>
    <property type="match status" value="1"/>
</dbReference>
<feature type="transmembrane region" description="Helical" evidence="14">
    <location>
        <begin position="239"/>
        <end position="259"/>
    </location>
</feature>
<evidence type="ECO:0000256" key="11">
    <source>
        <dbReference type="ARBA" id="ARBA00022989"/>
    </source>
</evidence>
<evidence type="ECO:0000256" key="1">
    <source>
        <dbReference type="ARBA" id="ARBA00004107"/>
    </source>
</evidence>
<dbReference type="GO" id="GO:0016887">
    <property type="term" value="F:ATP hydrolysis activity"/>
    <property type="evidence" value="ECO:0007669"/>
    <property type="project" value="InterPro"/>
</dbReference>
<keyword evidence="4 14" id="KW-0812">Transmembrane</keyword>
<dbReference type="SUPFAM" id="SSF81653">
    <property type="entry name" value="Calcium ATPase, transduction domain A"/>
    <property type="match status" value="1"/>
</dbReference>
<dbReference type="CDD" id="cd07542">
    <property type="entry name" value="P-type_ATPase_cation"/>
    <property type="match status" value="1"/>
</dbReference>
<dbReference type="InterPro" id="IPR047821">
    <property type="entry name" value="P5B-type_ATPase"/>
</dbReference>
<feature type="transmembrane region" description="Helical" evidence="14">
    <location>
        <begin position="955"/>
        <end position="972"/>
    </location>
</feature>
<dbReference type="InterPro" id="IPR004014">
    <property type="entry name" value="ATPase_P-typ_cation-transptr_N"/>
</dbReference>
<comment type="catalytic activity">
    <reaction evidence="13 14">
        <text>ATP + H2O = ADP + phosphate + H(+)</text>
        <dbReference type="Rhea" id="RHEA:13065"/>
        <dbReference type="ChEBI" id="CHEBI:15377"/>
        <dbReference type="ChEBI" id="CHEBI:15378"/>
        <dbReference type="ChEBI" id="CHEBI:30616"/>
        <dbReference type="ChEBI" id="CHEBI:43474"/>
        <dbReference type="ChEBI" id="CHEBI:456216"/>
    </reaction>
</comment>
<dbReference type="FunFam" id="1.20.1110.10:FF:000023">
    <property type="entry name" value="Cation-transporting ATPase"/>
    <property type="match status" value="1"/>
</dbReference>
<keyword evidence="10 14" id="KW-1278">Translocase</keyword>
<dbReference type="PRINTS" id="PR00119">
    <property type="entry name" value="CATATPASE"/>
</dbReference>
<dbReference type="InterPro" id="IPR023298">
    <property type="entry name" value="ATPase_P-typ_TM_dom_sf"/>
</dbReference>
<comment type="similarity">
    <text evidence="2 14">Belongs to the cation transport ATPase (P-type) (TC 3.A.3) family. Type V subfamily.</text>
</comment>
<keyword evidence="6 14" id="KW-0547">Nucleotide-binding</keyword>
<sequence length="1331" mass="150256">MTLKKDVKVNQALFGLPPMLPDRDYINGNEEDQMEIIGYRLNKKKKFFYWILTVLSLGFLHLFCYWLPRYYLYLTCDTCSLEEAENVLLQDQYKQWFVAEVRIIATDGVSTQLTKLADASFSMYKGKLSTAAYLQDSAMEQSHIQSVQFFIIKKLKYIWDSELGNYRKLRGLEEDTSLVFFHDCKGLTSDEVIQRRNLYGENSIPIHVTPIIVLLFKEILSPFYVFQLFSIILWMIDEYVYYASSILIISVVSISTAIYQTRKMQRALRNTIHSSAIVTVCRDNNFIDIQSEDLVPGDLIEVPRSGCLMQCDAVLISGNCIVNESVLTGESVPVLKTPLPYPIQAHSTNEKFKMDDHSRHVLFCGTRVIQTRYYENQRVQAVILRTGFSTTKGELTRSILFPKPIDINLTKDTYIFILILSILAFMEFIYTIVIMIQNGVPGGLIAIRALDLITIAIPPALPAALTVGTVFAQARLKKASVYCISPSNINICGNLDVICFDKTGTLTEDGLNLRCVVPCQNNVFSPEDFLEESLPKGLMLHCMATCHSLMVINNELSGDPIDLIMFEASNWELKEPGEEETRFDMMAPTIVAPRSSPLNGINKDSSEISDQEIGIIRQFPFSSRLQRMSVIARKITAKNFEIYTKGSPEMVASLCQPETIPYNFQEVLIKFTKFGYRVLAFAYKPIKLNYMRVQRVTREQVEKDLQFVGLIVFENRLKDETAPTIEVLNSADVKTVMVTGDNMLTSLCVARKCKMVDCNDQIILVQAFKTADNTPTLEFVYTEEKDRKVEEVTATVGSTTTSIHIDEDSQRFHFAVTGDSWSLIRDYFPDVLSKLVVRGKVFARMAPKQKAQLVEVLQSLGYHVGMCGDGANDCGALKIAHAGISLSETEASVASAFTSKIPTIECVPTVIKQGRASLVTTFGIFKYMACYSLIQSTSVLILYKIACNLTDIEFLYIDLFIILTLGVTFGRTDAYPEISKELPPSSLVSFPPVLSLIFQTLIQVLIQIICFISVYNQSWFIPYIPNEEEEYLSYENAAIFLSSCYQYIIMAVIYSKGRPFRKSIFSNYFFLVNVFLAFLATIFITVYPFQGLAELFELKPFPSVWYRLIYVGIAIINFLFSLLVELFIVENRFLCKKIHDLCECLLPSSNCEYVAIEQEIAEQSNWPPISESKASLCDIYSNRESSMARRGSENLNFDSEEDQLNSSKNSEYKKPMPGERDMDSSKTKLDDIHLGEELPQAEEMNQNLLGNYDSEFSAAGENRKDSTTIITAATVSASFTPDTSDNRTPTDIGLAADDTAMDNLGTPCLATPPTNKYNVTKFNTRSLSVNL</sequence>
<dbReference type="SFLD" id="SFLDS00003">
    <property type="entry name" value="Haloacid_Dehalogenase"/>
    <property type="match status" value="1"/>
</dbReference>
<dbReference type="GO" id="GO:0019829">
    <property type="term" value="F:ATPase-coupled monoatomic cation transmembrane transporter activity"/>
    <property type="evidence" value="ECO:0007669"/>
    <property type="project" value="UniProtKB-UniRule"/>
</dbReference>
<feature type="domain" description="P-type ATPase A" evidence="16">
    <location>
        <begin position="275"/>
        <end position="399"/>
    </location>
</feature>
<feature type="region of interest" description="Disordered" evidence="15">
    <location>
        <begin position="1190"/>
        <end position="1227"/>
    </location>
</feature>
<evidence type="ECO:0000256" key="12">
    <source>
        <dbReference type="ARBA" id="ARBA00023136"/>
    </source>
</evidence>
<feature type="transmembrane region" description="Helical" evidence="14">
    <location>
        <begin position="1067"/>
        <end position="1089"/>
    </location>
</feature>
<dbReference type="Pfam" id="PF00690">
    <property type="entry name" value="Cation_ATPase_N"/>
    <property type="match status" value="1"/>
</dbReference>
<evidence type="ECO:0000256" key="2">
    <source>
        <dbReference type="ARBA" id="ARBA00006000"/>
    </source>
</evidence>
<evidence type="ECO:0000256" key="6">
    <source>
        <dbReference type="ARBA" id="ARBA00022741"/>
    </source>
</evidence>
<keyword evidence="12 14" id="KW-0472">Membrane</keyword>
<evidence type="ECO:0000313" key="21">
    <source>
        <dbReference type="Proteomes" id="UP001162480"/>
    </source>
</evidence>
<organism evidence="20 21">
    <name type="scientific">Octopus vulgaris</name>
    <name type="common">Common octopus</name>
    <dbReference type="NCBI Taxonomy" id="6645"/>
    <lineage>
        <taxon>Eukaryota</taxon>
        <taxon>Metazoa</taxon>
        <taxon>Spiralia</taxon>
        <taxon>Lophotrochozoa</taxon>
        <taxon>Mollusca</taxon>
        <taxon>Cephalopoda</taxon>
        <taxon>Coleoidea</taxon>
        <taxon>Octopodiformes</taxon>
        <taxon>Octopoda</taxon>
        <taxon>Incirrata</taxon>
        <taxon>Octopodidae</taxon>
        <taxon>Octopus</taxon>
    </lineage>
</organism>
<feature type="domain" description="Cation-transporting P-type ATPase N-terminal" evidence="18">
    <location>
        <begin position="185"/>
        <end position="234"/>
    </location>
</feature>
<dbReference type="InterPro" id="IPR008250">
    <property type="entry name" value="ATPase_P-typ_transduc_dom_A_sf"/>
</dbReference>
<feature type="transmembrane region" description="Helical" evidence="14">
    <location>
        <begin position="993"/>
        <end position="1016"/>
    </location>
</feature>
<dbReference type="InterPro" id="IPR059000">
    <property type="entry name" value="ATPase_P-type_domA"/>
</dbReference>
<feature type="transmembrane region" description="Helical" evidence="14">
    <location>
        <begin position="1109"/>
        <end position="1129"/>
    </location>
</feature>
<keyword evidence="3" id="KW-0597">Phosphoprotein</keyword>
<dbReference type="FunFam" id="3.40.1110.10:FF:000026">
    <property type="entry name" value="Cation-transporting ATPase"/>
    <property type="match status" value="1"/>
</dbReference>
<feature type="transmembrane region" description="Helical" evidence="14">
    <location>
        <begin position="413"/>
        <end position="437"/>
    </location>
</feature>
<dbReference type="SUPFAM" id="SSF56784">
    <property type="entry name" value="HAD-like"/>
    <property type="match status" value="1"/>
</dbReference>
<evidence type="ECO:0000256" key="15">
    <source>
        <dbReference type="SAM" id="MobiDB-lite"/>
    </source>
</evidence>
<dbReference type="InterPro" id="IPR018303">
    <property type="entry name" value="ATPase_P-typ_P_site"/>
</dbReference>
<evidence type="ECO:0000256" key="13">
    <source>
        <dbReference type="ARBA" id="ARBA00049360"/>
    </source>
</evidence>
<dbReference type="PROSITE" id="PS00154">
    <property type="entry name" value="ATPASE_E1_E2"/>
    <property type="match status" value="1"/>
</dbReference>
<dbReference type="NCBIfam" id="TIGR01657">
    <property type="entry name" value="P-ATPase-V"/>
    <property type="match status" value="1"/>
</dbReference>
<feature type="compositionally biased region" description="Basic and acidic residues" evidence="15">
    <location>
        <begin position="1210"/>
        <end position="1227"/>
    </location>
</feature>
<feature type="transmembrane region" description="Helical" evidence="14">
    <location>
        <begin position="449"/>
        <end position="472"/>
    </location>
</feature>
<keyword evidence="5 14" id="KW-0479">Metal-binding</keyword>
<comment type="subcellular location">
    <subcellularLocation>
        <location evidence="1">Late endosome membrane</location>
        <topology evidence="1">Multi-pass membrane protein</topology>
    </subcellularLocation>
    <subcellularLocation>
        <location evidence="14">Membrane</location>
        <topology evidence="14">Multi-pass membrane protein</topology>
    </subcellularLocation>
</comment>
<dbReference type="Pfam" id="PF12409">
    <property type="entry name" value="P5-ATPase"/>
    <property type="match status" value="1"/>
</dbReference>
<dbReference type="Pfam" id="PF00689">
    <property type="entry name" value="Cation_ATPase_C"/>
    <property type="match status" value="1"/>
</dbReference>
<dbReference type="Proteomes" id="UP001162480">
    <property type="component" value="Chromosome 9"/>
</dbReference>
<dbReference type="EMBL" id="OX597822">
    <property type="protein sequence ID" value="CAI9728494.1"/>
    <property type="molecule type" value="Genomic_DNA"/>
</dbReference>
<proteinExistence type="inferred from homology"/>
<keyword evidence="21" id="KW-1185">Reference proteome</keyword>
<keyword evidence="9 14" id="KW-0460">Magnesium</keyword>
<dbReference type="InterPro" id="IPR006544">
    <property type="entry name" value="P-type_TPase_V"/>
</dbReference>
<feature type="transmembrane region" description="Helical" evidence="14">
    <location>
        <begin position="47"/>
        <end position="67"/>
    </location>
</feature>
<evidence type="ECO:0000259" key="18">
    <source>
        <dbReference type="Pfam" id="PF00690"/>
    </source>
</evidence>
<dbReference type="Pfam" id="PF00122">
    <property type="entry name" value="E1-E2_ATPase"/>
    <property type="match status" value="1"/>
</dbReference>
<gene>
    <name evidence="20" type="ORF">OCTVUL_1B018056</name>
</gene>
<dbReference type="InterPro" id="IPR047819">
    <property type="entry name" value="P5A-ATPase_N"/>
</dbReference>
<feature type="domain" description="Cation-transporting P-type ATPase C-terminal" evidence="17">
    <location>
        <begin position="949"/>
        <end position="1125"/>
    </location>
</feature>
<dbReference type="GO" id="GO:0006874">
    <property type="term" value="P:intracellular calcium ion homeostasis"/>
    <property type="evidence" value="ECO:0007669"/>
    <property type="project" value="TreeGrafter"/>
</dbReference>
<dbReference type="Gene3D" id="3.40.1110.10">
    <property type="entry name" value="Calcium-transporting ATPase, cytoplasmic domain N"/>
    <property type="match status" value="1"/>
</dbReference>
<evidence type="ECO:0000256" key="10">
    <source>
        <dbReference type="ARBA" id="ARBA00022967"/>
    </source>
</evidence>